<comment type="caution">
    <text evidence="1">The sequence shown here is derived from an EMBL/GenBank/DDBJ whole genome shotgun (WGS) entry which is preliminary data.</text>
</comment>
<protein>
    <submittedName>
        <fullName evidence="1">Uncharacterized protein</fullName>
    </submittedName>
</protein>
<proteinExistence type="predicted"/>
<evidence type="ECO:0000313" key="1">
    <source>
        <dbReference type="EMBL" id="MBX8632241.1"/>
    </source>
</evidence>
<dbReference type="AlphaFoldDB" id="A0A8J7YR13"/>
<organism evidence="1 2">
    <name type="scientific">Candidatus Sysuiplasma superficiale</name>
    <dbReference type="NCBI Taxonomy" id="2823368"/>
    <lineage>
        <taxon>Archaea</taxon>
        <taxon>Methanobacteriati</taxon>
        <taxon>Thermoplasmatota</taxon>
        <taxon>Thermoplasmata</taxon>
        <taxon>Candidatus Sysuiplasmatales</taxon>
        <taxon>Candidatus Sysuiplasmataceae</taxon>
        <taxon>Candidatus Sysuiplasma</taxon>
    </lineage>
</organism>
<gene>
    <name evidence="1" type="ORF">J9259_06980</name>
</gene>
<dbReference type="EMBL" id="JAGVSJ010000018">
    <property type="protein sequence ID" value="MBX8632241.1"/>
    <property type="molecule type" value="Genomic_DNA"/>
</dbReference>
<name>A0A8J7YR13_9ARCH</name>
<sequence>MVGEGETVNLSAIDIDILSIASKRGSAGIDKGELLFELGKVVKGIAYTDLVKRINRLASENAISIEENGPDDFTVFITESGSRLISDSVQ</sequence>
<evidence type="ECO:0000313" key="2">
    <source>
        <dbReference type="Proteomes" id="UP000716004"/>
    </source>
</evidence>
<reference evidence="1" key="1">
    <citation type="submission" date="2021-04" db="EMBL/GenBank/DDBJ databases">
        <title>Genomic insights into ecological role and evolution of a novel Thermoplasmata order Candidatus Sysuiplasmatales.</title>
        <authorList>
            <person name="Yuan Y."/>
        </authorList>
    </citation>
    <scope>NUCLEOTIDE SEQUENCE</scope>
    <source>
        <strain evidence="1">YP2-bin.285</strain>
    </source>
</reference>
<dbReference type="Proteomes" id="UP000716004">
    <property type="component" value="Unassembled WGS sequence"/>
</dbReference>
<accession>A0A8J7YR13</accession>